<dbReference type="AlphaFoldDB" id="A0A8J6FQQ5"/>
<protein>
    <recommendedName>
        <fullName evidence="11">Ig-like domain-containing protein</fullName>
    </recommendedName>
</protein>
<dbReference type="SUPFAM" id="SSF48726">
    <property type="entry name" value="Immunoglobulin"/>
    <property type="match status" value="1"/>
</dbReference>
<evidence type="ECO:0000256" key="1">
    <source>
        <dbReference type="ARBA" id="ARBA00004479"/>
    </source>
</evidence>
<evidence type="ECO:0000256" key="3">
    <source>
        <dbReference type="ARBA" id="ARBA00022729"/>
    </source>
</evidence>
<evidence type="ECO:0000256" key="9">
    <source>
        <dbReference type="ARBA" id="ARBA00038203"/>
    </source>
</evidence>
<dbReference type="GO" id="GO:0060097">
    <property type="term" value="P:cytoskeletal rearrangement involved in phagocytosis, engulfment"/>
    <property type="evidence" value="ECO:0007669"/>
    <property type="project" value="TreeGrafter"/>
</dbReference>
<keyword evidence="13" id="KW-1185">Reference proteome</keyword>
<evidence type="ECO:0000313" key="12">
    <source>
        <dbReference type="EMBL" id="KAG9491069.1"/>
    </source>
</evidence>
<dbReference type="PROSITE" id="PS50835">
    <property type="entry name" value="IG_LIKE"/>
    <property type="match status" value="1"/>
</dbReference>
<evidence type="ECO:0000256" key="6">
    <source>
        <dbReference type="ARBA" id="ARBA00023157"/>
    </source>
</evidence>
<dbReference type="EMBL" id="WNTK01000002">
    <property type="protein sequence ID" value="KAG9491069.1"/>
    <property type="molecule type" value="Genomic_DNA"/>
</dbReference>
<feature type="signal peptide" evidence="10">
    <location>
        <begin position="1"/>
        <end position="21"/>
    </location>
</feature>
<keyword evidence="2" id="KW-0812">Transmembrane</keyword>
<keyword evidence="5" id="KW-0472">Membrane</keyword>
<evidence type="ECO:0000256" key="8">
    <source>
        <dbReference type="ARBA" id="ARBA00023319"/>
    </source>
</evidence>
<dbReference type="InterPro" id="IPR003599">
    <property type="entry name" value="Ig_sub"/>
</dbReference>
<dbReference type="GO" id="GO:0016020">
    <property type="term" value="C:membrane"/>
    <property type="evidence" value="ECO:0007669"/>
    <property type="project" value="UniProtKB-SubCell"/>
</dbReference>
<dbReference type="PANTHER" id="PTHR46608:SF4">
    <property type="entry name" value="HEPATITIS A VIRUS CELLULAR RECEPTOR 1"/>
    <property type="match status" value="1"/>
</dbReference>
<keyword evidence="8" id="KW-0393">Immunoglobulin domain</keyword>
<dbReference type="PANTHER" id="PTHR46608">
    <property type="entry name" value="T-CELL IMMUNOGLOBULIN AND MUCIN DOMAIN-CONTAINING PROTEIN 4"/>
    <property type="match status" value="1"/>
</dbReference>
<dbReference type="Pfam" id="PF07686">
    <property type="entry name" value="V-set"/>
    <property type="match status" value="1"/>
</dbReference>
<keyword evidence="6" id="KW-1015">Disulfide bond</keyword>
<dbReference type="SMART" id="SM00409">
    <property type="entry name" value="IG"/>
    <property type="match status" value="1"/>
</dbReference>
<dbReference type="Gene3D" id="2.60.40.10">
    <property type="entry name" value="Immunoglobulins"/>
    <property type="match status" value="1"/>
</dbReference>
<dbReference type="GO" id="GO:0043277">
    <property type="term" value="P:apoptotic cell clearance"/>
    <property type="evidence" value="ECO:0007669"/>
    <property type="project" value="TreeGrafter"/>
</dbReference>
<keyword evidence="3 10" id="KW-0732">Signal</keyword>
<proteinExistence type="inferred from homology"/>
<dbReference type="InterPro" id="IPR013106">
    <property type="entry name" value="Ig_V-set"/>
</dbReference>
<evidence type="ECO:0000259" key="11">
    <source>
        <dbReference type="PROSITE" id="PS50835"/>
    </source>
</evidence>
<comment type="similarity">
    <text evidence="9">Belongs to the immunoglobulin superfamily. TIM family.</text>
</comment>
<organism evidence="12 13">
    <name type="scientific">Eleutherodactylus coqui</name>
    <name type="common">Puerto Rican coqui</name>
    <dbReference type="NCBI Taxonomy" id="57060"/>
    <lineage>
        <taxon>Eukaryota</taxon>
        <taxon>Metazoa</taxon>
        <taxon>Chordata</taxon>
        <taxon>Craniata</taxon>
        <taxon>Vertebrata</taxon>
        <taxon>Euteleostomi</taxon>
        <taxon>Amphibia</taxon>
        <taxon>Batrachia</taxon>
        <taxon>Anura</taxon>
        <taxon>Neobatrachia</taxon>
        <taxon>Hyloidea</taxon>
        <taxon>Eleutherodactylidae</taxon>
        <taxon>Eleutherodactylinae</taxon>
        <taxon>Eleutherodactylus</taxon>
        <taxon>Eleutherodactylus</taxon>
    </lineage>
</organism>
<comment type="caution">
    <text evidence="12">The sequence shown here is derived from an EMBL/GenBank/DDBJ whole genome shotgun (WGS) entry which is preliminary data.</text>
</comment>
<evidence type="ECO:0000256" key="7">
    <source>
        <dbReference type="ARBA" id="ARBA00023180"/>
    </source>
</evidence>
<dbReference type="InterPro" id="IPR013783">
    <property type="entry name" value="Ig-like_fold"/>
</dbReference>
<dbReference type="FunFam" id="2.60.40.10:FF:000774">
    <property type="entry name" value="Hepatitis A virus cellular receptor 1"/>
    <property type="match status" value="1"/>
</dbReference>
<name>A0A8J6FQQ5_ELECQ</name>
<evidence type="ECO:0000256" key="2">
    <source>
        <dbReference type="ARBA" id="ARBA00022692"/>
    </source>
</evidence>
<evidence type="ECO:0000313" key="13">
    <source>
        <dbReference type="Proteomes" id="UP000770717"/>
    </source>
</evidence>
<sequence>MIFFQLLFLAVTVLCQRTVTGIEGQPITLPCSYTVRRPSDLTSMCWGRGSCPSSKCSQELIWTDGHKVTVQSSSRYQLNDAITEGIVSLTITSASLEDAGTYCCRIEHRGWFNDEKININLVVEKGA</sequence>
<accession>A0A8J6FQQ5</accession>
<evidence type="ECO:0000256" key="5">
    <source>
        <dbReference type="ARBA" id="ARBA00023136"/>
    </source>
</evidence>
<feature type="domain" description="Ig-like" evidence="11">
    <location>
        <begin position="23"/>
        <end position="120"/>
    </location>
</feature>
<comment type="subcellular location">
    <subcellularLocation>
        <location evidence="1">Membrane</location>
        <topology evidence="1">Single-pass type I membrane protein</topology>
    </subcellularLocation>
</comment>
<feature type="chain" id="PRO_5035281973" description="Ig-like domain-containing protein" evidence="10">
    <location>
        <begin position="22"/>
        <end position="127"/>
    </location>
</feature>
<dbReference type="InterPro" id="IPR036179">
    <property type="entry name" value="Ig-like_dom_sf"/>
</dbReference>
<evidence type="ECO:0000256" key="4">
    <source>
        <dbReference type="ARBA" id="ARBA00022989"/>
    </source>
</evidence>
<gene>
    <name evidence="12" type="ORF">GDO78_006434</name>
</gene>
<reference evidence="12" key="1">
    <citation type="thesis" date="2020" institute="ProQuest LLC" country="789 East Eisenhower Parkway, Ann Arbor, MI, USA">
        <title>Comparative Genomics and Chromosome Evolution.</title>
        <authorList>
            <person name="Mudd A.B."/>
        </authorList>
    </citation>
    <scope>NUCLEOTIDE SEQUENCE</scope>
    <source>
        <strain evidence="12">HN-11 Male</strain>
        <tissue evidence="12">Kidney and liver</tissue>
    </source>
</reference>
<evidence type="ECO:0000256" key="10">
    <source>
        <dbReference type="SAM" id="SignalP"/>
    </source>
</evidence>
<dbReference type="GO" id="GO:0001786">
    <property type="term" value="F:phosphatidylserine binding"/>
    <property type="evidence" value="ECO:0007669"/>
    <property type="project" value="TreeGrafter"/>
</dbReference>
<dbReference type="InterPro" id="IPR007110">
    <property type="entry name" value="Ig-like_dom"/>
</dbReference>
<keyword evidence="4" id="KW-1133">Transmembrane helix</keyword>
<keyword evidence="7" id="KW-0325">Glycoprotein</keyword>
<dbReference type="OrthoDB" id="434099at2759"/>
<dbReference type="Proteomes" id="UP000770717">
    <property type="component" value="Unassembled WGS sequence"/>
</dbReference>